<dbReference type="CDD" id="cd00082">
    <property type="entry name" value="HisKA"/>
    <property type="match status" value="1"/>
</dbReference>
<dbReference type="Proteomes" id="UP000233293">
    <property type="component" value="Unassembled WGS sequence"/>
</dbReference>
<dbReference type="AlphaFoldDB" id="A0A2N3PRT8"/>
<evidence type="ECO:0000259" key="6">
    <source>
        <dbReference type="PROSITE" id="PS50112"/>
    </source>
</evidence>
<dbReference type="PROSITE" id="PS50109">
    <property type="entry name" value="HIS_KIN"/>
    <property type="match status" value="1"/>
</dbReference>
<evidence type="ECO:0000256" key="1">
    <source>
        <dbReference type="ARBA" id="ARBA00000085"/>
    </source>
</evidence>
<gene>
    <name evidence="7" type="ORF">CWS72_17965</name>
</gene>
<dbReference type="InterPro" id="IPR003594">
    <property type="entry name" value="HATPase_dom"/>
</dbReference>
<dbReference type="InterPro" id="IPR004358">
    <property type="entry name" value="Sig_transdc_His_kin-like_C"/>
</dbReference>
<dbReference type="PANTHER" id="PTHR43065">
    <property type="entry name" value="SENSOR HISTIDINE KINASE"/>
    <property type="match status" value="1"/>
</dbReference>
<dbReference type="RefSeq" id="WP_101252017.1">
    <property type="nucleotide sequence ID" value="NZ_PIUM01000023.1"/>
</dbReference>
<comment type="caution">
    <text evidence="7">The sequence shown here is derived from an EMBL/GenBank/DDBJ whole genome shotgun (WGS) entry which is preliminary data.</text>
</comment>
<keyword evidence="3" id="KW-0597">Phosphoprotein</keyword>
<dbReference type="InterPro" id="IPR035965">
    <property type="entry name" value="PAS-like_dom_sf"/>
</dbReference>
<dbReference type="SUPFAM" id="SSF55874">
    <property type="entry name" value="ATPase domain of HSP90 chaperone/DNA topoisomerase II/histidine kinase"/>
    <property type="match status" value="1"/>
</dbReference>
<dbReference type="InterPro" id="IPR003661">
    <property type="entry name" value="HisK_dim/P_dom"/>
</dbReference>
<dbReference type="InterPro" id="IPR036097">
    <property type="entry name" value="HisK_dim/P_sf"/>
</dbReference>
<dbReference type="InterPro" id="IPR005467">
    <property type="entry name" value="His_kinase_dom"/>
</dbReference>
<keyword evidence="7" id="KW-0808">Transferase</keyword>
<keyword evidence="8" id="KW-1185">Reference proteome</keyword>
<dbReference type="InterPro" id="IPR036890">
    <property type="entry name" value="HATPase_C_sf"/>
</dbReference>
<name>A0A2N3PRT8_9PROT</name>
<feature type="region of interest" description="Disordered" evidence="4">
    <location>
        <begin position="1"/>
        <end position="23"/>
    </location>
</feature>
<feature type="domain" description="Histidine kinase" evidence="5">
    <location>
        <begin position="209"/>
        <end position="446"/>
    </location>
</feature>
<dbReference type="SUPFAM" id="SSF47384">
    <property type="entry name" value="Homodimeric domain of signal transducing histidine kinase"/>
    <property type="match status" value="1"/>
</dbReference>
<sequence length="446" mass="49026">MGEPSQPPADGLRAGSGIEASDPETSAAEAAWIEVIRKMDEVYSDLIRYEVDLEQKNAALEHAQQFIGSVMASMSDILVVCDQKGRILQVNPALLSLTEFTFDDLFNQPLTALLAEEDAQVFRPGGIVSEHEARLKSKSGGYTDLVAMNCSPRLERQRGMPGMVIVGRPVGELRRAYQGLHDAHLDLKRAQLQLVQAEKMASLGRLVAGVAHELNNPVSFVYSNVYTLSRYREKLVRYIDAVHGGMDHAEREDLREQLKIDQLLKDFDPLIEGTLEGALRITEIVKNLRRLSFVDPTENQKVNIAEVARNAMQWVRRSGKQVIALEDNLPTELLVEGIEGPLHQVFVNLMQNSVDAMKNVPHPKIALSGRRLGLQVLVVMRDNGPGIAAENLSKIFEPFFTTKGVGGGTGLGLWVTWSIIRDHGGKIEVSNSPDGGAAFTIILPAG</sequence>
<dbReference type="Pfam" id="PF02518">
    <property type="entry name" value="HATPase_c"/>
    <property type="match status" value="1"/>
</dbReference>
<evidence type="ECO:0000259" key="5">
    <source>
        <dbReference type="PROSITE" id="PS50109"/>
    </source>
</evidence>
<dbReference type="SMART" id="SM00387">
    <property type="entry name" value="HATPase_c"/>
    <property type="match status" value="1"/>
</dbReference>
<dbReference type="OrthoDB" id="226486at2"/>
<dbReference type="PANTHER" id="PTHR43065:SF42">
    <property type="entry name" value="TWO-COMPONENT SENSOR PPRA"/>
    <property type="match status" value="1"/>
</dbReference>
<dbReference type="InterPro" id="IPR000014">
    <property type="entry name" value="PAS"/>
</dbReference>
<dbReference type="EC" id="2.7.13.3" evidence="2"/>
<dbReference type="Gene3D" id="3.30.565.10">
    <property type="entry name" value="Histidine kinase-like ATPase, C-terminal domain"/>
    <property type="match status" value="1"/>
</dbReference>
<dbReference type="EMBL" id="PIUM01000023">
    <property type="protein sequence ID" value="PKU23119.1"/>
    <property type="molecule type" value="Genomic_DNA"/>
</dbReference>
<dbReference type="Gene3D" id="3.30.450.20">
    <property type="entry name" value="PAS domain"/>
    <property type="match status" value="1"/>
</dbReference>
<keyword evidence="7" id="KW-0418">Kinase</keyword>
<evidence type="ECO:0000313" key="8">
    <source>
        <dbReference type="Proteomes" id="UP000233293"/>
    </source>
</evidence>
<evidence type="ECO:0000256" key="3">
    <source>
        <dbReference type="ARBA" id="ARBA00022553"/>
    </source>
</evidence>
<proteinExistence type="predicted"/>
<feature type="domain" description="PAS" evidence="6">
    <location>
        <begin position="63"/>
        <end position="123"/>
    </location>
</feature>
<dbReference type="PRINTS" id="PR00344">
    <property type="entry name" value="BCTRLSENSOR"/>
</dbReference>
<accession>A0A2N3PRT8</accession>
<dbReference type="SUPFAM" id="SSF55785">
    <property type="entry name" value="PYP-like sensor domain (PAS domain)"/>
    <property type="match status" value="1"/>
</dbReference>
<evidence type="ECO:0000313" key="7">
    <source>
        <dbReference type="EMBL" id="PKU23119.1"/>
    </source>
</evidence>
<dbReference type="GO" id="GO:0000155">
    <property type="term" value="F:phosphorelay sensor kinase activity"/>
    <property type="evidence" value="ECO:0007669"/>
    <property type="project" value="InterPro"/>
</dbReference>
<dbReference type="PROSITE" id="PS50112">
    <property type="entry name" value="PAS"/>
    <property type="match status" value="1"/>
</dbReference>
<dbReference type="SMART" id="SM00091">
    <property type="entry name" value="PAS"/>
    <property type="match status" value="1"/>
</dbReference>
<dbReference type="CDD" id="cd00130">
    <property type="entry name" value="PAS"/>
    <property type="match status" value="1"/>
</dbReference>
<protein>
    <recommendedName>
        <fullName evidence="2">histidine kinase</fullName>
        <ecNumber evidence="2">2.7.13.3</ecNumber>
    </recommendedName>
</protein>
<reference evidence="8" key="1">
    <citation type="submission" date="2017-12" db="EMBL/GenBank/DDBJ databases">
        <title>Draft genome sequence of Telmatospirillum siberiense 26-4b1T, an acidotolerant peatland alphaproteobacterium potentially involved in sulfur cycling.</title>
        <authorList>
            <person name="Hausmann B."/>
            <person name="Pjevac P."/>
            <person name="Schreck K."/>
            <person name="Herbold C.W."/>
            <person name="Daims H."/>
            <person name="Wagner M."/>
            <person name="Pester M."/>
            <person name="Loy A."/>
        </authorList>
    </citation>
    <scope>NUCLEOTIDE SEQUENCE [LARGE SCALE GENOMIC DNA]</scope>
    <source>
        <strain evidence="8">26-4b1</strain>
    </source>
</reference>
<dbReference type="Gene3D" id="1.10.287.130">
    <property type="match status" value="1"/>
</dbReference>
<evidence type="ECO:0000256" key="4">
    <source>
        <dbReference type="SAM" id="MobiDB-lite"/>
    </source>
</evidence>
<comment type="catalytic activity">
    <reaction evidence="1">
        <text>ATP + protein L-histidine = ADP + protein N-phospho-L-histidine.</text>
        <dbReference type="EC" id="2.7.13.3"/>
    </reaction>
</comment>
<organism evidence="7 8">
    <name type="scientific">Telmatospirillum siberiense</name>
    <dbReference type="NCBI Taxonomy" id="382514"/>
    <lineage>
        <taxon>Bacteria</taxon>
        <taxon>Pseudomonadati</taxon>
        <taxon>Pseudomonadota</taxon>
        <taxon>Alphaproteobacteria</taxon>
        <taxon>Rhodospirillales</taxon>
        <taxon>Rhodospirillaceae</taxon>
        <taxon>Telmatospirillum</taxon>
    </lineage>
</organism>
<evidence type="ECO:0000256" key="2">
    <source>
        <dbReference type="ARBA" id="ARBA00012438"/>
    </source>
</evidence>